<dbReference type="SUPFAM" id="SSF52540">
    <property type="entry name" value="P-loop containing nucleoside triphosphate hydrolases"/>
    <property type="match status" value="1"/>
</dbReference>
<comment type="similarity">
    <text evidence="1">Belongs to the GSP E family.</text>
</comment>
<reference evidence="5" key="1">
    <citation type="submission" date="2023-07" db="EMBL/GenBank/DDBJ databases">
        <title>Myceligenerans salitolerans sp. nov., a halotolerant actinomycete isolated from a salt lake in Xinjiang, China.</title>
        <authorList>
            <person name="Guan T."/>
        </authorList>
    </citation>
    <scope>NUCLEOTIDE SEQUENCE [LARGE SCALE GENOMIC DNA]</scope>
    <source>
        <strain evidence="5">XHU 5031</strain>
    </source>
</reference>
<evidence type="ECO:0000259" key="3">
    <source>
        <dbReference type="Pfam" id="PF00437"/>
    </source>
</evidence>
<dbReference type="InterPro" id="IPR027417">
    <property type="entry name" value="P-loop_NTPase"/>
</dbReference>
<gene>
    <name evidence="4" type="ORF">J0911_02575</name>
</gene>
<dbReference type="Gene3D" id="3.30.450.380">
    <property type="match status" value="1"/>
</dbReference>
<evidence type="ECO:0000313" key="5">
    <source>
        <dbReference type="Proteomes" id="UP000664617"/>
    </source>
</evidence>
<proteinExistence type="inferred from homology"/>
<evidence type="ECO:0000313" key="4">
    <source>
        <dbReference type="EMBL" id="MBO0607909.1"/>
    </source>
</evidence>
<feature type="compositionally biased region" description="Basic and acidic residues" evidence="2">
    <location>
        <begin position="475"/>
        <end position="488"/>
    </location>
</feature>
<keyword evidence="5" id="KW-1185">Reference proteome</keyword>
<sequence>MPVAAGRNATAGVEPDAAGGVAELPPDGAAGVAVLEREVRELVRRHGVDPVAETGRLEDLVREATSDYEERAARGVVTPLADVAAAAREVFDAVGGLGPLQRYLDDPEIEEIWINGPSQVFVARGGRSELTTTILGAGQVQDLVERMLKSTGRRLDLSSPFVDACLPGGERLHAVLPGITRRDLSVNIRKHVVRASGLDELVRLGSLTRHAATFLDAAVRAGLNVLVAGATQAGKTTMLNALAGSIPSHERVVSCEEVWELRLPVRDQVAMQCRQESLEGTGEIPLRRLVKEALRMRPDRIVIGEVREAEAFDLLIALNSGIPGMCTVHASSAREAVGKMTTLPLLAGENVTDRFVVPTVAAAVDLVVHLAVERGHRVVREILAVTGRVENGVVETATLFRRDGQGLRRADGMPPHPERFADAGIDVHALLAGRGLRAAEVAGGAGPAGHGGDIAAAFAGRAAGLDPVLGPEPASGHEHGSASRDEGAVRPAHAPRSRAGQEPDARTGAAPRAVSPWTIAART</sequence>
<evidence type="ECO:0000256" key="2">
    <source>
        <dbReference type="SAM" id="MobiDB-lite"/>
    </source>
</evidence>
<dbReference type="Gene3D" id="3.40.50.300">
    <property type="entry name" value="P-loop containing nucleotide triphosphate hydrolases"/>
    <property type="match status" value="1"/>
</dbReference>
<organism evidence="4 5">
    <name type="scientific">Myceligenerans salitolerans</name>
    <dbReference type="NCBI Taxonomy" id="1230528"/>
    <lineage>
        <taxon>Bacteria</taxon>
        <taxon>Bacillati</taxon>
        <taxon>Actinomycetota</taxon>
        <taxon>Actinomycetes</taxon>
        <taxon>Micrococcales</taxon>
        <taxon>Promicromonosporaceae</taxon>
        <taxon>Myceligenerans</taxon>
    </lineage>
</organism>
<name>A0ABS3I4G9_9MICO</name>
<dbReference type="PANTHER" id="PTHR30486:SF6">
    <property type="entry name" value="TYPE IV PILUS RETRACTATION ATPASE PILT"/>
    <property type="match status" value="1"/>
</dbReference>
<dbReference type="InterPro" id="IPR001482">
    <property type="entry name" value="T2SS/T4SS_dom"/>
</dbReference>
<protein>
    <submittedName>
        <fullName evidence="4">CpaF family protein</fullName>
    </submittedName>
</protein>
<accession>A0ABS3I4G9</accession>
<comment type="caution">
    <text evidence="4">The sequence shown here is derived from an EMBL/GenBank/DDBJ whole genome shotgun (WGS) entry which is preliminary data.</text>
</comment>
<dbReference type="CDD" id="cd01130">
    <property type="entry name" value="VirB11-like_ATPase"/>
    <property type="match status" value="1"/>
</dbReference>
<dbReference type="Pfam" id="PF00437">
    <property type="entry name" value="T2SSE"/>
    <property type="match status" value="1"/>
</dbReference>
<feature type="domain" description="Bacterial type II secretion system protein E" evidence="3">
    <location>
        <begin position="97"/>
        <end position="369"/>
    </location>
</feature>
<feature type="region of interest" description="Disordered" evidence="2">
    <location>
        <begin position="1"/>
        <end position="25"/>
    </location>
</feature>
<dbReference type="Proteomes" id="UP000664617">
    <property type="component" value="Unassembled WGS sequence"/>
</dbReference>
<evidence type="ECO:0000256" key="1">
    <source>
        <dbReference type="ARBA" id="ARBA00006611"/>
    </source>
</evidence>
<dbReference type="PANTHER" id="PTHR30486">
    <property type="entry name" value="TWITCHING MOTILITY PROTEIN PILT"/>
    <property type="match status" value="1"/>
</dbReference>
<dbReference type="EMBL" id="JAFMPK010000019">
    <property type="protein sequence ID" value="MBO0607909.1"/>
    <property type="molecule type" value="Genomic_DNA"/>
</dbReference>
<feature type="region of interest" description="Disordered" evidence="2">
    <location>
        <begin position="467"/>
        <end position="523"/>
    </location>
</feature>
<dbReference type="InterPro" id="IPR050921">
    <property type="entry name" value="T4SS_GSP_E_ATPase"/>
</dbReference>